<dbReference type="InterPro" id="IPR004136">
    <property type="entry name" value="NMO"/>
</dbReference>
<name>A0A239FHP9_9SPHN</name>
<dbReference type="PANTHER" id="PTHR42747">
    <property type="entry name" value="NITRONATE MONOOXYGENASE-RELATED"/>
    <property type="match status" value="1"/>
</dbReference>
<evidence type="ECO:0000256" key="3">
    <source>
        <dbReference type="ARBA" id="ARBA00022575"/>
    </source>
</evidence>
<evidence type="ECO:0000313" key="11">
    <source>
        <dbReference type="Proteomes" id="UP000198281"/>
    </source>
</evidence>
<dbReference type="GO" id="GO:0009636">
    <property type="term" value="P:response to toxic substance"/>
    <property type="evidence" value="ECO:0007669"/>
    <property type="project" value="UniProtKB-KW"/>
</dbReference>
<evidence type="ECO:0000256" key="7">
    <source>
        <dbReference type="ARBA" id="ARBA00023033"/>
    </source>
</evidence>
<keyword evidence="3" id="KW-0216">Detoxification</keyword>
<dbReference type="PANTHER" id="PTHR42747:SF3">
    <property type="entry name" value="NITRONATE MONOOXYGENASE-RELATED"/>
    <property type="match status" value="1"/>
</dbReference>
<dbReference type="GO" id="GO:0018580">
    <property type="term" value="F:nitronate monooxygenase activity"/>
    <property type="evidence" value="ECO:0007669"/>
    <property type="project" value="InterPro"/>
</dbReference>
<comment type="cofactor">
    <cofactor evidence="1">
        <name>FMN</name>
        <dbReference type="ChEBI" id="CHEBI:58210"/>
    </cofactor>
</comment>
<keyword evidence="6" id="KW-0560">Oxidoreductase</keyword>
<dbReference type="CDD" id="cd04730">
    <property type="entry name" value="NPD_like"/>
    <property type="match status" value="1"/>
</dbReference>
<keyword evidence="11" id="KW-1185">Reference proteome</keyword>
<evidence type="ECO:0000256" key="6">
    <source>
        <dbReference type="ARBA" id="ARBA00023002"/>
    </source>
</evidence>
<protein>
    <recommendedName>
        <fullName evidence="8">Propionate 3-nitronate monooxygenase</fullName>
    </recommendedName>
</protein>
<proteinExistence type="inferred from homology"/>
<keyword evidence="5" id="KW-0288">FMN</keyword>
<organism evidence="10 11">
    <name type="scientific">Edaphosphingomonas laterariae</name>
    <dbReference type="NCBI Taxonomy" id="861865"/>
    <lineage>
        <taxon>Bacteria</taxon>
        <taxon>Pseudomonadati</taxon>
        <taxon>Pseudomonadota</taxon>
        <taxon>Alphaproteobacteria</taxon>
        <taxon>Sphingomonadales</taxon>
        <taxon>Rhizorhabdaceae</taxon>
        <taxon>Edaphosphingomonas</taxon>
    </lineage>
</organism>
<dbReference type="InterPro" id="IPR013785">
    <property type="entry name" value="Aldolase_TIM"/>
</dbReference>
<dbReference type="Gene3D" id="3.20.20.70">
    <property type="entry name" value="Aldolase class I"/>
    <property type="match status" value="1"/>
</dbReference>
<keyword evidence="4" id="KW-0285">Flavoprotein</keyword>
<dbReference type="SUPFAM" id="SSF51412">
    <property type="entry name" value="Inosine monophosphate dehydrogenase (IMPDH)"/>
    <property type="match status" value="1"/>
</dbReference>
<evidence type="ECO:0000256" key="5">
    <source>
        <dbReference type="ARBA" id="ARBA00022643"/>
    </source>
</evidence>
<reference evidence="11" key="1">
    <citation type="submission" date="2017-06" db="EMBL/GenBank/DDBJ databases">
        <authorList>
            <person name="Varghese N."/>
            <person name="Submissions S."/>
        </authorList>
    </citation>
    <scope>NUCLEOTIDE SEQUENCE [LARGE SCALE GENOMIC DNA]</scope>
    <source>
        <strain evidence="11">LNB2</strain>
    </source>
</reference>
<dbReference type="AlphaFoldDB" id="A0A239FHP9"/>
<evidence type="ECO:0000256" key="2">
    <source>
        <dbReference type="ARBA" id="ARBA00009881"/>
    </source>
</evidence>
<evidence type="ECO:0000256" key="4">
    <source>
        <dbReference type="ARBA" id="ARBA00022630"/>
    </source>
</evidence>
<comment type="similarity">
    <text evidence="2">Belongs to the nitronate monooxygenase family. NMO class I subfamily.</text>
</comment>
<evidence type="ECO:0000256" key="9">
    <source>
        <dbReference type="ARBA" id="ARBA00049401"/>
    </source>
</evidence>
<dbReference type="Proteomes" id="UP000198281">
    <property type="component" value="Unassembled WGS sequence"/>
</dbReference>
<evidence type="ECO:0000313" key="10">
    <source>
        <dbReference type="EMBL" id="SNS56281.1"/>
    </source>
</evidence>
<evidence type="ECO:0000256" key="1">
    <source>
        <dbReference type="ARBA" id="ARBA00001917"/>
    </source>
</evidence>
<gene>
    <name evidence="10" type="ORF">SAMN06295912_10944</name>
</gene>
<evidence type="ECO:0000256" key="8">
    <source>
        <dbReference type="ARBA" id="ARBA00031155"/>
    </source>
</evidence>
<accession>A0A239FHP9</accession>
<keyword evidence="7 10" id="KW-0503">Monooxygenase</keyword>
<sequence length="364" mass="37128">MGVDAEYGDMVGQGTFLGRLGSAHPILLAPMAAAGGVGLAAGAMAGGAVGALPCAMLTPGALRSQFDELRARATGPVNLNFFCHRLGPAPDDSAWRALLAPFFAEYHVDAPATAPPLRAPFDAEMAAVVEDLRPEIISFHFGLPDKPLLDRARATGAMILASATSVAEARWLAAHGVDAVIAQGWEAGGHAGRFLGGSADAQMGLMALIPQIVDVVDVPVIAAGGIADGRGIAAALMLGASAVQIGTAYLHCPESLIHEPHRAALASDAADRTVFTNLFSGGLARGIPNRLMATLGPIRAEAPPFPHAASALARLRTADPAGFGPLWSGQASRLSRPIPAKALTEHLAAEALALLGGTGKGWPT</sequence>
<dbReference type="Pfam" id="PF03060">
    <property type="entry name" value="NMO"/>
    <property type="match status" value="1"/>
</dbReference>
<dbReference type="EMBL" id="FZOS01000009">
    <property type="protein sequence ID" value="SNS56281.1"/>
    <property type="molecule type" value="Genomic_DNA"/>
</dbReference>
<comment type="catalytic activity">
    <reaction evidence="9">
        <text>3 propionate 3-nitronate + 3 O2 + H2O = 3 3-oxopropanoate + 2 nitrate + nitrite + H2O2 + 3 H(+)</text>
        <dbReference type="Rhea" id="RHEA:57332"/>
        <dbReference type="ChEBI" id="CHEBI:15377"/>
        <dbReference type="ChEBI" id="CHEBI:15378"/>
        <dbReference type="ChEBI" id="CHEBI:15379"/>
        <dbReference type="ChEBI" id="CHEBI:16240"/>
        <dbReference type="ChEBI" id="CHEBI:16301"/>
        <dbReference type="ChEBI" id="CHEBI:17632"/>
        <dbReference type="ChEBI" id="CHEBI:33190"/>
        <dbReference type="ChEBI" id="CHEBI:136067"/>
    </reaction>
</comment>